<protein>
    <submittedName>
        <fullName evidence="2">Uncharacterized protein</fullName>
    </submittedName>
</protein>
<evidence type="ECO:0000313" key="2">
    <source>
        <dbReference type="EMBL" id="MBO1081222.1"/>
    </source>
</evidence>
<feature type="signal peptide" evidence="1">
    <location>
        <begin position="1"/>
        <end position="21"/>
    </location>
</feature>
<comment type="caution">
    <text evidence="2">The sequence shown here is derived from an EMBL/GenBank/DDBJ whole genome shotgun (WGS) entry which is preliminary data.</text>
</comment>
<accession>A0ABS3KUR1</accession>
<dbReference type="RefSeq" id="WP_207419394.1">
    <property type="nucleotide sequence ID" value="NZ_CP061177.1"/>
</dbReference>
<dbReference type="Proteomes" id="UP001518989">
    <property type="component" value="Unassembled WGS sequence"/>
</dbReference>
<sequence length="92" mass="9730">MNRFVLPASLALLCAALPAWAQAPAPPARPVTVWTEIDQPMSALLNGGHRIVAAMGPSFTLEKGGKYVVCEIRPAGGMSSRRETTSECHGVN</sequence>
<gene>
    <name evidence="2" type="ORF">IAI61_19505</name>
</gene>
<evidence type="ECO:0000256" key="1">
    <source>
        <dbReference type="SAM" id="SignalP"/>
    </source>
</evidence>
<organism evidence="2 3">
    <name type="scientific">Roseomonas haemaphysalidis</name>
    <dbReference type="NCBI Taxonomy" id="2768162"/>
    <lineage>
        <taxon>Bacteria</taxon>
        <taxon>Pseudomonadati</taxon>
        <taxon>Pseudomonadota</taxon>
        <taxon>Alphaproteobacteria</taxon>
        <taxon>Acetobacterales</taxon>
        <taxon>Roseomonadaceae</taxon>
        <taxon>Roseomonas</taxon>
    </lineage>
</organism>
<dbReference type="EMBL" id="JACTNG010000013">
    <property type="protein sequence ID" value="MBO1081222.1"/>
    <property type="molecule type" value="Genomic_DNA"/>
</dbReference>
<name>A0ABS3KUR1_9PROT</name>
<reference evidence="2 3" key="1">
    <citation type="submission" date="2020-09" db="EMBL/GenBank/DDBJ databases">
        <title>Roseomonas.</title>
        <authorList>
            <person name="Zhu W."/>
        </authorList>
    </citation>
    <scope>NUCLEOTIDE SEQUENCE [LARGE SCALE GENOMIC DNA]</scope>
    <source>
        <strain evidence="2 3">573</strain>
    </source>
</reference>
<evidence type="ECO:0000313" key="3">
    <source>
        <dbReference type="Proteomes" id="UP001518989"/>
    </source>
</evidence>
<keyword evidence="1" id="KW-0732">Signal</keyword>
<keyword evidence="3" id="KW-1185">Reference proteome</keyword>
<proteinExistence type="predicted"/>
<feature type="chain" id="PRO_5045879780" evidence="1">
    <location>
        <begin position="22"/>
        <end position="92"/>
    </location>
</feature>